<name>A0A212KL19_9PROT</name>
<gene>
    <name evidence="1" type="ORF">KL86APRO_20568</name>
</gene>
<dbReference type="AlphaFoldDB" id="A0A212KL19"/>
<organism evidence="1">
    <name type="scientific">uncultured Alphaproteobacteria bacterium</name>
    <dbReference type="NCBI Taxonomy" id="91750"/>
    <lineage>
        <taxon>Bacteria</taxon>
        <taxon>Pseudomonadati</taxon>
        <taxon>Pseudomonadota</taxon>
        <taxon>Alphaproteobacteria</taxon>
        <taxon>environmental samples</taxon>
    </lineage>
</organism>
<dbReference type="EMBL" id="FLUO01000002">
    <property type="protein sequence ID" value="SBW12352.1"/>
    <property type="molecule type" value="Genomic_DNA"/>
</dbReference>
<proteinExistence type="predicted"/>
<accession>A0A212KL19</accession>
<protein>
    <submittedName>
        <fullName evidence="1">Uncharacterized protein</fullName>
    </submittedName>
</protein>
<reference evidence="1" key="1">
    <citation type="submission" date="2016-04" db="EMBL/GenBank/DDBJ databases">
        <authorList>
            <person name="Evans L.H."/>
            <person name="Alamgir A."/>
            <person name="Owens N."/>
            <person name="Weber N.D."/>
            <person name="Virtaneva K."/>
            <person name="Barbian K."/>
            <person name="Babar A."/>
            <person name="Rosenke K."/>
        </authorList>
    </citation>
    <scope>NUCLEOTIDE SEQUENCE</scope>
    <source>
        <strain evidence="1">86</strain>
    </source>
</reference>
<sequence>MSKKDDEMYDEINTLVGSLAHAFDLEGPQAAKAVETGAMTLQLGVDAEGDRYVRAEFQGKMVMVYPGRAKEDMVKEARVVTQRDPEGSV</sequence>
<evidence type="ECO:0000313" key="1">
    <source>
        <dbReference type="EMBL" id="SBW12352.1"/>
    </source>
</evidence>